<sequence>RMQMAELGDEAFWRPFLGESDAAGQDAFLYVTAGDVRALRDELPSGLCTLIHKAVEKLRVAAESGCADDQEPVVVLTCIRLLTRLLPFVFEDAQWKDFFWAHAPTHHNVNVEEDTSKVTPPLAETLLLAIAELLFCPGFTVAPHRQPGPDTPEDTWPLDSCEFIWEAGVGVNISPPQSYVHDTNRLEILKLLLTCFSEVIYQSENDPRSCNSWVKLFCSKENRHTLALFTSLLNVVFAYDPVGYGVPYNYLLVRDHREPLVEVACQVLIAALDGEHSLPGSPFFGFSIGDIENPQQSRTQKHLNCSNLFVTYLSKIHNDEDFEFILSGLVRLLNNPLQQTYLPYSTKRIHFHQELLVLFWILCQQNKNFLSFVLKTNDMLGIVVPILYYLNDARDDDSQMGLLSIGVFILLILSGERNFGIHLNNSLSIRVPLGIRVFNGTHADLLIIVFHQMITRSQQKLQNLFDCLMTIVANVSPFLKSMSLVSATKLVQLLEIFSSPHFLFASPHNPKLLLLLLEVFNNVIQYQFNGNCHLVYAMLCKRSVFNRLANLPVDKEFIENTTRKTEAPHGVKKYGFRKFGPKAIFRPKDRPGNSDTLTLNRMQVPTIKTVHLLSMKSLSGSIVNLVQLSIESKSVENEMKWRVESKFCGTPDCLESTSWKPTPKWVCSWKSKLPLNTIMKLLHVLVPQVKMLCLKRGLEDETEILRYLRQGSMVGLLPVPHRIITHRCQPNKDTAHWFSTYFWSVICNRNIDPPIWLDSKIKMFKENV</sequence>
<organism evidence="1">
    <name type="scientific">Petromyzon marinus</name>
    <name type="common">Sea lamprey</name>
    <dbReference type="NCBI Taxonomy" id="7757"/>
    <lineage>
        <taxon>Eukaryota</taxon>
        <taxon>Metazoa</taxon>
        <taxon>Chordata</taxon>
        <taxon>Craniata</taxon>
        <taxon>Vertebrata</taxon>
        <taxon>Cyclostomata</taxon>
        <taxon>Hyperoartia</taxon>
        <taxon>Petromyzontiformes</taxon>
        <taxon>Petromyzontidae</taxon>
        <taxon>Petromyzon</taxon>
    </lineage>
</organism>
<dbReference type="InterPro" id="IPR026705">
    <property type="entry name" value="Hid-1/Ecm30"/>
</dbReference>
<protein>
    <submittedName>
        <fullName evidence="1">HID1 domain containing b</fullName>
    </submittedName>
</protein>
<dbReference type="Pfam" id="PF12722">
    <property type="entry name" value="Hid1"/>
    <property type="match status" value="2"/>
</dbReference>
<evidence type="ECO:0000313" key="1">
    <source>
        <dbReference type="Ensembl" id="ENSPMAP00000009398.1"/>
    </source>
</evidence>
<dbReference type="AlphaFoldDB" id="S4RW08"/>
<dbReference type="GO" id="GO:0005797">
    <property type="term" value="C:Golgi medial cisterna"/>
    <property type="evidence" value="ECO:0007669"/>
    <property type="project" value="TreeGrafter"/>
</dbReference>
<dbReference type="HOGENOM" id="CLU_007392_1_0_1"/>
<dbReference type="GeneTree" id="ENSGT00390000003070"/>
<name>S4RW08_PETMA</name>
<dbReference type="GO" id="GO:0000138">
    <property type="term" value="C:Golgi trans cisterna"/>
    <property type="evidence" value="ECO:0007669"/>
    <property type="project" value="TreeGrafter"/>
</dbReference>
<accession>S4RW08</accession>
<proteinExistence type="predicted"/>
<dbReference type="GO" id="GO:0016020">
    <property type="term" value="C:membrane"/>
    <property type="evidence" value="ECO:0007669"/>
    <property type="project" value="TreeGrafter"/>
</dbReference>
<dbReference type="OMA" id="IFEDDKW"/>
<dbReference type="PANTHER" id="PTHR21575">
    <property type="entry name" value="PROTEIN HID1"/>
    <property type="match status" value="1"/>
</dbReference>
<dbReference type="PANTHER" id="PTHR21575:SF12">
    <property type="entry name" value="PROTEIN HID1"/>
    <property type="match status" value="1"/>
</dbReference>
<reference evidence="1" key="2">
    <citation type="submission" date="2025-09" db="UniProtKB">
        <authorList>
            <consortium name="Ensembl"/>
        </authorList>
    </citation>
    <scope>IDENTIFICATION</scope>
</reference>
<reference evidence="1" key="1">
    <citation type="submission" date="2025-08" db="UniProtKB">
        <authorList>
            <consortium name="Ensembl"/>
        </authorList>
    </citation>
    <scope>IDENTIFICATION</scope>
</reference>
<dbReference type="Ensembl" id="ENSPMAT00000009438.1">
    <property type="protein sequence ID" value="ENSPMAP00000009398.1"/>
    <property type="gene ID" value="ENSPMAG00000008526.1"/>
</dbReference>
<dbReference type="STRING" id="7757.ENSPMAP00000009398"/>